<dbReference type="EMBL" id="LXYT01000002">
    <property type="protein sequence ID" value="OLY43102.1"/>
    <property type="molecule type" value="Genomic_DNA"/>
</dbReference>
<dbReference type="GO" id="GO:0016757">
    <property type="term" value="F:glycosyltransferase activity"/>
    <property type="evidence" value="ECO:0007669"/>
    <property type="project" value="UniProtKB-KW"/>
</dbReference>
<dbReference type="PANTHER" id="PTHR30582">
    <property type="entry name" value="L,D-TRANSPEPTIDASE"/>
    <property type="match status" value="1"/>
</dbReference>
<comment type="similarity">
    <text evidence="2">Belongs to the YkuD family.</text>
</comment>
<evidence type="ECO:0000256" key="3">
    <source>
        <dbReference type="ARBA" id="ARBA00022676"/>
    </source>
</evidence>
<dbReference type="CDD" id="cd16913">
    <property type="entry name" value="YkuD_like"/>
    <property type="match status" value="1"/>
</dbReference>
<protein>
    <submittedName>
        <fullName evidence="11">Lipoprotein-anchoring transpeptidase ErfK/SrfK</fullName>
    </submittedName>
</protein>
<keyword evidence="5" id="KW-0378">Hydrolase</keyword>
<reference evidence="11 12" key="1">
    <citation type="submission" date="2016-12" db="EMBL/GenBank/DDBJ databases">
        <title>Comparative genomics of Bartonella apis.</title>
        <authorList>
            <person name="Engel P."/>
        </authorList>
    </citation>
    <scope>NUCLEOTIDE SEQUENCE [LARGE SCALE GENOMIC DNA]</scope>
    <source>
        <strain evidence="11 12">PEB0149</strain>
    </source>
</reference>
<evidence type="ECO:0000313" key="11">
    <source>
        <dbReference type="EMBL" id="OLY43102.1"/>
    </source>
</evidence>
<dbReference type="PROSITE" id="PS51257">
    <property type="entry name" value="PROKAR_LIPOPROTEIN"/>
    <property type="match status" value="1"/>
</dbReference>
<dbReference type="UniPathway" id="UPA00219"/>
<dbReference type="GO" id="GO:0005576">
    <property type="term" value="C:extracellular region"/>
    <property type="evidence" value="ECO:0007669"/>
    <property type="project" value="TreeGrafter"/>
</dbReference>
<evidence type="ECO:0000256" key="4">
    <source>
        <dbReference type="ARBA" id="ARBA00022679"/>
    </source>
</evidence>
<feature type="active site" description="Proton donor/acceptor" evidence="9">
    <location>
        <position position="207"/>
    </location>
</feature>
<evidence type="ECO:0000256" key="2">
    <source>
        <dbReference type="ARBA" id="ARBA00005992"/>
    </source>
</evidence>
<sequence>MNRRFFLLSAPLFLAGCTFRHPLPKMVPIDTGEPVTTTTYVIRRHKAKPKVTPKKKKVSYGEYPVNEKYASMYAATTDNGFPVNAVDTSRINPEYLRHEVAFHMPYKPGTIVVDPTNFFCYFVLSEGRAMRYGVGVARSAAADFQGEAIIGRKAVWPTWHPTSSMVQKQPQRYGHLTDGMKGGPGNPLGARALYLYRGGTDTLFRLHGTVEPWSIGKRVSSGCIRFLNQDIIDLYSRVPVGTRAVVLPHKIGLG</sequence>
<evidence type="ECO:0000256" key="6">
    <source>
        <dbReference type="ARBA" id="ARBA00022960"/>
    </source>
</evidence>
<keyword evidence="12" id="KW-1185">Reference proteome</keyword>
<gene>
    <name evidence="11" type="ORF">PEB0149_005240</name>
</gene>
<dbReference type="Pfam" id="PF03734">
    <property type="entry name" value="YkuD"/>
    <property type="match status" value="1"/>
</dbReference>
<dbReference type="Gene3D" id="2.40.440.10">
    <property type="entry name" value="L,D-transpeptidase catalytic domain-like"/>
    <property type="match status" value="1"/>
</dbReference>
<dbReference type="PANTHER" id="PTHR30582:SF24">
    <property type="entry name" value="L,D-TRANSPEPTIDASE ERFK_SRFK-RELATED"/>
    <property type="match status" value="1"/>
</dbReference>
<dbReference type="Proteomes" id="UP000187344">
    <property type="component" value="Unassembled WGS sequence"/>
</dbReference>
<dbReference type="FunFam" id="2.40.440.10:FF:000002">
    <property type="entry name" value="L,D-transpeptidase ErfK/SrfK"/>
    <property type="match status" value="1"/>
</dbReference>
<evidence type="ECO:0000256" key="9">
    <source>
        <dbReference type="PROSITE-ProRule" id="PRU01373"/>
    </source>
</evidence>
<dbReference type="GO" id="GO:0071555">
    <property type="term" value="P:cell wall organization"/>
    <property type="evidence" value="ECO:0007669"/>
    <property type="project" value="UniProtKB-UniRule"/>
</dbReference>
<keyword evidence="8 9" id="KW-0961">Cell wall biogenesis/degradation</keyword>
<proteinExistence type="inferred from homology"/>
<comment type="caution">
    <text evidence="11">The sequence shown here is derived from an EMBL/GenBank/DDBJ whole genome shotgun (WGS) entry which is preliminary data.</text>
</comment>
<dbReference type="SUPFAM" id="SSF141523">
    <property type="entry name" value="L,D-transpeptidase catalytic domain-like"/>
    <property type="match status" value="1"/>
</dbReference>
<evidence type="ECO:0000259" key="10">
    <source>
        <dbReference type="PROSITE" id="PS52029"/>
    </source>
</evidence>
<comment type="pathway">
    <text evidence="1 9">Cell wall biogenesis; peptidoglycan biosynthesis.</text>
</comment>
<dbReference type="PROSITE" id="PS52029">
    <property type="entry name" value="LD_TPASE"/>
    <property type="match status" value="1"/>
</dbReference>
<dbReference type="AlphaFoldDB" id="A0A1R0F859"/>
<evidence type="ECO:0000256" key="5">
    <source>
        <dbReference type="ARBA" id="ARBA00022801"/>
    </source>
</evidence>
<keyword evidence="4" id="KW-0808">Transferase</keyword>
<evidence type="ECO:0000256" key="1">
    <source>
        <dbReference type="ARBA" id="ARBA00004752"/>
    </source>
</evidence>
<dbReference type="OrthoDB" id="9795305at2"/>
<evidence type="ECO:0000256" key="7">
    <source>
        <dbReference type="ARBA" id="ARBA00022984"/>
    </source>
</evidence>
<dbReference type="GO" id="GO:0008360">
    <property type="term" value="P:regulation of cell shape"/>
    <property type="evidence" value="ECO:0007669"/>
    <property type="project" value="UniProtKB-UniRule"/>
</dbReference>
<feature type="active site" description="Nucleophile" evidence="9">
    <location>
        <position position="223"/>
    </location>
</feature>
<keyword evidence="6 9" id="KW-0133">Cell shape</keyword>
<keyword evidence="7 9" id="KW-0573">Peptidoglycan synthesis</keyword>
<keyword evidence="3" id="KW-0328">Glycosyltransferase</keyword>
<evidence type="ECO:0000256" key="8">
    <source>
        <dbReference type="ARBA" id="ARBA00023316"/>
    </source>
</evidence>
<dbReference type="GO" id="GO:0071972">
    <property type="term" value="F:peptidoglycan L,D-transpeptidase activity"/>
    <property type="evidence" value="ECO:0007669"/>
    <property type="project" value="TreeGrafter"/>
</dbReference>
<dbReference type="RefSeq" id="WP_075870021.1">
    <property type="nucleotide sequence ID" value="NZ_CAMLKB010000001.1"/>
</dbReference>
<dbReference type="InterPro" id="IPR050979">
    <property type="entry name" value="LD-transpeptidase"/>
</dbReference>
<organism evidence="11 12">
    <name type="scientific">Bartonella apis</name>
    <dbReference type="NCBI Taxonomy" id="1686310"/>
    <lineage>
        <taxon>Bacteria</taxon>
        <taxon>Pseudomonadati</taxon>
        <taxon>Pseudomonadota</taxon>
        <taxon>Alphaproteobacteria</taxon>
        <taxon>Hyphomicrobiales</taxon>
        <taxon>Bartonellaceae</taxon>
        <taxon>Bartonella</taxon>
    </lineage>
</organism>
<dbReference type="InterPro" id="IPR038063">
    <property type="entry name" value="Transpep_catalytic_dom"/>
</dbReference>
<accession>A0A1R0F859</accession>
<feature type="domain" description="L,D-TPase catalytic" evidence="10">
    <location>
        <begin position="109"/>
        <end position="247"/>
    </location>
</feature>
<dbReference type="InterPro" id="IPR005490">
    <property type="entry name" value="LD_TPept_cat_dom"/>
</dbReference>
<dbReference type="GO" id="GO:0018104">
    <property type="term" value="P:peptidoglycan-protein cross-linking"/>
    <property type="evidence" value="ECO:0007669"/>
    <property type="project" value="TreeGrafter"/>
</dbReference>
<keyword evidence="11" id="KW-0449">Lipoprotein</keyword>
<name>A0A1R0F859_9HYPH</name>
<evidence type="ECO:0000313" key="12">
    <source>
        <dbReference type="Proteomes" id="UP000187344"/>
    </source>
</evidence>